<dbReference type="InterPro" id="IPR029058">
    <property type="entry name" value="AB_hydrolase_fold"/>
</dbReference>
<name>A0ABW7N849_9BACT</name>
<dbReference type="SMART" id="SM01065">
    <property type="entry name" value="CBM_2"/>
    <property type="match status" value="1"/>
</dbReference>
<dbReference type="SUPFAM" id="SSF53474">
    <property type="entry name" value="alpha/beta-Hydrolases"/>
    <property type="match status" value="1"/>
</dbReference>
<dbReference type="Gene3D" id="3.40.50.1820">
    <property type="entry name" value="alpha/beta hydrolase"/>
    <property type="match status" value="1"/>
</dbReference>
<reference evidence="2 3" key="1">
    <citation type="journal article" date="2013" name="Int. J. Syst. Evol. Microbiol.">
        <title>Marinoscillum luteum sp. nov., isolated from marine sediment.</title>
        <authorList>
            <person name="Cha I.T."/>
            <person name="Park S.J."/>
            <person name="Kim S.J."/>
            <person name="Kim J.G."/>
            <person name="Jung M.Y."/>
            <person name="Shin K.S."/>
            <person name="Kwon K.K."/>
            <person name="Yang S.H."/>
            <person name="Seo Y.S."/>
            <person name="Rhee S.K."/>
        </authorList>
    </citation>
    <scope>NUCLEOTIDE SEQUENCE [LARGE SCALE GENOMIC DNA]</scope>
    <source>
        <strain evidence="2 3">KCTC 23939</strain>
    </source>
</reference>
<dbReference type="PANTHER" id="PTHR48098:SF6">
    <property type="entry name" value="FERRI-BACILLIBACTIN ESTERASE BESA"/>
    <property type="match status" value="1"/>
</dbReference>
<dbReference type="InterPro" id="IPR013784">
    <property type="entry name" value="Carb-bd-like_fold"/>
</dbReference>
<organism evidence="2 3">
    <name type="scientific">Marinoscillum luteum</name>
    <dbReference type="NCBI Taxonomy" id="861051"/>
    <lineage>
        <taxon>Bacteria</taxon>
        <taxon>Pseudomonadati</taxon>
        <taxon>Bacteroidota</taxon>
        <taxon>Cytophagia</taxon>
        <taxon>Cytophagales</taxon>
        <taxon>Reichenbachiellaceae</taxon>
        <taxon>Marinoscillum</taxon>
    </lineage>
</organism>
<dbReference type="Proteomes" id="UP001610063">
    <property type="component" value="Unassembled WGS sequence"/>
</dbReference>
<evidence type="ECO:0000313" key="3">
    <source>
        <dbReference type="Proteomes" id="UP001610063"/>
    </source>
</evidence>
<comment type="caution">
    <text evidence="2">The sequence shown here is derived from an EMBL/GenBank/DDBJ whole genome shotgun (WGS) entry which is preliminary data.</text>
</comment>
<evidence type="ECO:0000313" key="2">
    <source>
        <dbReference type="EMBL" id="MFH6983667.1"/>
    </source>
</evidence>
<dbReference type="SUPFAM" id="SSF49452">
    <property type="entry name" value="Starch-binding domain-like"/>
    <property type="match status" value="1"/>
</dbReference>
<gene>
    <name evidence="2" type="ORF">ACHKAR_09465</name>
</gene>
<dbReference type="InterPro" id="IPR000801">
    <property type="entry name" value="Esterase-like"/>
</dbReference>
<keyword evidence="3" id="KW-1185">Reference proteome</keyword>
<dbReference type="EMBL" id="JBIPKE010000015">
    <property type="protein sequence ID" value="MFH6983667.1"/>
    <property type="molecule type" value="Genomic_DNA"/>
</dbReference>
<evidence type="ECO:0000259" key="1">
    <source>
        <dbReference type="SMART" id="SM01065"/>
    </source>
</evidence>
<sequence length="386" mass="42561">MNASLEMMPVKCAILLITLTVSFGSSGQVTFVIESLPDKHPEGDSIYIAGSFNGWNPADGDFLLQEGDQPYITLDGDGPIAFKFTRGSWATVEGNASGEKIENRSYSFTGLPDTVIVSIASWEDLSGTANPVSSTPASNVTTIDQFEIPQLNRSRRIWIYIPPDYTESDERYPVIYMHDGQNVFDAASSFSGEWGVDEALNELYEQEGFAAIVVAVDNGGDKRIDEYAPWANTDYGGGEGEAYVDFLIKTLKPFIDDHYRTRPQAAHTAIVGSSLGGLISYYAGMKHPEVFSRVGAPSPAFWFNPEIFDFTDMIALHPNTRLYLSAGGAEEASTATNMTRIADQLVSRGFPKDQIHTAVHPDMQHNESYWQSIVAEMVRWLMDNSN</sequence>
<dbReference type="InterPro" id="IPR002044">
    <property type="entry name" value="CBM20"/>
</dbReference>
<dbReference type="InterPro" id="IPR050583">
    <property type="entry name" value="Mycobacterial_A85_antigen"/>
</dbReference>
<proteinExistence type="predicted"/>
<dbReference type="GO" id="GO:0016787">
    <property type="term" value="F:hydrolase activity"/>
    <property type="evidence" value="ECO:0007669"/>
    <property type="project" value="UniProtKB-KW"/>
</dbReference>
<keyword evidence="2" id="KW-0378">Hydrolase</keyword>
<dbReference type="RefSeq" id="WP_395417213.1">
    <property type="nucleotide sequence ID" value="NZ_JBIPKE010000015.1"/>
</dbReference>
<dbReference type="Pfam" id="PF00756">
    <property type="entry name" value="Esterase"/>
    <property type="match status" value="1"/>
</dbReference>
<dbReference type="PANTHER" id="PTHR48098">
    <property type="entry name" value="ENTEROCHELIN ESTERASE-RELATED"/>
    <property type="match status" value="1"/>
</dbReference>
<feature type="domain" description="CBM20" evidence="1">
    <location>
        <begin position="26"/>
        <end position="118"/>
    </location>
</feature>
<accession>A0ABW7N849</accession>
<protein>
    <submittedName>
        <fullName evidence="2">Alpha/beta hydrolase-fold protein</fullName>
    </submittedName>
</protein>